<dbReference type="NCBIfam" id="TIGR04306">
    <property type="entry name" value="salvage_TenA"/>
    <property type="match status" value="1"/>
</dbReference>
<accession>W3XBM8</accession>
<dbReference type="SUPFAM" id="SSF48613">
    <property type="entry name" value="Heme oxygenase-like"/>
    <property type="match status" value="1"/>
</dbReference>
<dbReference type="eggNOG" id="KOG2598">
    <property type="taxonomic scope" value="Eukaryota"/>
</dbReference>
<keyword evidence="4" id="KW-1185">Reference proteome</keyword>
<dbReference type="InterPro" id="IPR027574">
    <property type="entry name" value="Thiaminase_II"/>
</dbReference>
<dbReference type="GO" id="GO:0009228">
    <property type="term" value="P:thiamine biosynthetic process"/>
    <property type="evidence" value="ECO:0007669"/>
    <property type="project" value="InterPro"/>
</dbReference>
<dbReference type="KEGG" id="pfy:PFICI_05321"/>
<dbReference type="CDD" id="cd19367">
    <property type="entry name" value="TenA_C_ScTHI20-like"/>
    <property type="match status" value="1"/>
</dbReference>
<dbReference type="SUPFAM" id="SSF53613">
    <property type="entry name" value="Ribokinase-like"/>
    <property type="match status" value="1"/>
</dbReference>
<dbReference type="GO" id="GO:0005829">
    <property type="term" value="C:cytosol"/>
    <property type="evidence" value="ECO:0007669"/>
    <property type="project" value="TreeGrafter"/>
</dbReference>
<dbReference type="InParanoid" id="W3XBM8"/>
<feature type="domain" description="Thiaminase-2/PQQC" evidence="1">
    <location>
        <begin position="315"/>
        <end position="519"/>
    </location>
</feature>
<dbReference type="GO" id="GO:0008902">
    <property type="term" value="F:hydroxymethylpyrimidine kinase activity"/>
    <property type="evidence" value="ECO:0007669"/>
    <property type="project" value="TreeGrafter"/>
</dbReference>
<dbReference type="NCBIfam" id="TIGR00097">
    <property type="entry name" value="HMP-P_kinase"/>
    <property type="match status" value="1"/>
</dbReference>
<dbReference type="GO" id="GO:0008972">
    <property type="term" value="F:phosphomethylpyrimidine kinase activity"/>
    <property type="evidence" value="ECO:0007669"/>
    <property type="project" value="InterPro"/>
</dbReference>
<gene>
    <name evidence="3" type="ORF">PFICI_05321</name>
</gene>
<evidence type="ECO:0000313" key="4">
    <source>
        <dbReference type="Proteomes" id="UP000030651"/>
    </source>
</evidence>
<dbReference type="Gene3D" id="3.40.1190.20">
    <property type="match status" value="1"/>
</dbReference>
<name>W3XBM8_PESFW</name>
<dbReference type="PANTHER" id="PTHR20858">
    <property type="entry name" value="PHOSPHOMETHYLPYRIMIDINE KINASE"/>
    <property type="match status" value="1"/>
</dbReference>
<dbReference type="STRING" id="1229662.W3XBM8"/>
<evidence type="ECO:0000259" key="1">
    <source>
        <dbReference type="Pfam" id="PF03070"/>
    </source>
</evidence>
<evidence type="ECO:0008006" key="5">
    <source>
        <dbReference type="Google" id="ProtNLM"/>
    </source>
</evidence>
<dbReference type="FunFam" id="3.40.1190.20:FF:000034">
    <property type="entry name" value="Putative hydroxymethylpyrimidine/ phosphomethylpyrimidine kinase 2"/>
    <property type="match status" value="1"/>
</dbReference>
<dbReference type="FunFam" id="1.20.910.10:FF:000003">
    <property type="entry name" value="Hydroxymethylpyrimidine/phosphomethylpyrimidine kinase THI20"/>
    <property type="match status" value="1"/>
</dbReference>
<dbReference type="FunCoup" id="W3XBM8">
    <property type="interactions" value="734"/>
</dbReference>
<dbReference type="HOGENOM" id="CLU_020520_2_1_1"/>
<reference evidence="4" key="1">
    <citation type="journal article" date="2015" name="BMC Genomics">
        <title>Genomic and transcriptomic analysis of the endophytic fungus Pestalotiopsis fici reveals its lifestyle and high potential for synthesis of natural products.</title>
        <authorList>
            <person name="Wang X."/>
            <person name="Zhang X."/>
            <person name="Liu L."/>
            <person name="Xiang M."/>
            <person name="Wang W."/>
            <person name="Sun X."/>
            <person name="Che Y."/>
            <person name="Guo L."/>
            <person name="Liu G."/>
            <person name="Guo L."/>
            <person name="Wang C."/>
            <person name="Yin W.B."/>
            <person name="Stadler M."/>
            <person name="Zhang X."/>
            <person name="Liu X."/>
        </authorList>
    </citation>
    <scope>NUCLEOTIDE SEQUENCE [LARGE SCALE GENOMIC DNA]</scope>
    <source>
        <strain evidence="4">W106-1 / CGMCC3.15140</strain>
    </source>
</reference>
<proteinExistence type="predicted"/>
<dbReference type="InterPro" id="IPR029056">
    <property type="entry name" value="Ribokinase-like"/>
</dbReference>
<dbReference type="EMBL" id="KI912111">
    <property type="protein sequence ID" value="ETS83445.1"/>
    <property type="molecule type" value="Genomic_DNA"/>
</dbReference>
<dbReference type="PANTHER" id="PTHR20858:SF17">
    <property type="entry name" value="HYDROXYMETHYLPYRIMIDINE_PHOSPHOMETHYLPYRIMIDINE KINASE THI20-RELATED"/>
    <property type="match status" value="1"/>
</dbReference>
<dbReference type="Gene3D" id="1.20.910.10">
    <property type="entry name" value="Heme oxygenase-like"/>
    <property type="match status" value="1"/>
</dbReference>
<dbReference type="GO" id="GO:0050334">
    <property type="term" value="F:thiaminase activity"/>
    <property type="evidence" value="ECO:0007669"/>
    <property type="project" value="InterPro"/>
</dbReference>
<dbReference type="Pfam" id="PF08543">
    <property type="entry name" value="Phos_pyr_kin"/>
    <property type="match status" value="1"/>
</dbReference>
<dbReference type="InterPro" id="IPR016084">
    <property type="entry name" value="Haem_Oase-like_multi-hlx"/>
</dbReference>
<dbReference type="Proteomes" id="UP000030651">
    <property type="component" value="Unassembled WGS sequence"/>
</dbReference>
<dbReference type="InterPro" id="IPR013749">
    <property type="entry name" value="PM/HMP-P_kinase-1"/>
</dbReference>
<dbReference type="OMA" id="FWEMFPY"/>
<dbReference type="InterPro" id="IPR004399">
    <property type="entry name" value="HMP/HMP-P_kinase_dom"/>
</dbReference>
<sequence length="523" mass="56950">MATSGQVQNGTSELGSRIQGKILVIAGSDSSGGAGLEADQKVIAAHGCYAMTATTALTAQNTTGVSGIHHVPTEFVRKQIDAVFTDIQPDVVKTGMLASASTIEMLATAIKDYQVKKLILDPVMVATTGAVLLPPEAVKDMRTLLLPQTFIVTPNIPEARLLLSDAGNEPIEINTIDDLEKLARETQKLGPKWILIKGGHVPFKKDGTIAKETEDKELVVDVLFGEGQITRFVSLYQQSRNTHGTGCSLASAIASNIAKGLEPVDAVRAASRYIEAGIRTAPDYGHGNGPLNHFHSVYTLPFTPGRFIEYLLSRPDVAPVWQKFVYHPFVLAMGSGKLPLESFKNYLIQDYLYLVHFARANALASYKANSIEDVAAGAKIVNHIHTEMSLHLDYCAGFGIPKAQIEATEEHMACTAYTRYVLDVGMAGDWLGLQLALAPCLLGYGAVAQMLHGAEDTVREGNTYYKWILNYVAEDYVGAVRTGSELIERHAVLLGPSRVEELVKIFIHATKMEIGFWEMFPYE</sequence>
<evidence type="ECO:0000259" key="2">
    <source>
        <dbReference type="Pfam" id="PF08543"/>
    </source>
</evidence>
<dbReference type="RefSeq" id="XP_007832093.1">
    <property type="nucleotide sequence ID" value="XM_007833902.1"/>
</dbReference>
<protein>
    <recommendedName>
        <fullName evidence="5">Hydroxymethylpyrimidine/phosphomethylpyrimidine kinase 2</fullName>
    </recommendedName>
</protein>
<feature type="domain" description="Pyridoxamine kinase/Phosphomethylpyrimidine kinase" evidence="2">
    <location>
        <begin position="29"/>
        <end position="292"/>
    </location>
</feature>
<dbReference type="GeneID" id="19270334"/>
<dbReference type="Pfam" id="PF03070">
    <property type="entry name" value="TENA_THI-4"/>
    <property type="match status" value="1"/>
</dbReference>
<organism evidence="3 4">
    <name type="scientific">Pestalotiopsis fici (strain W106-1 / CGMCC3.15140)</name>
    <dbReference type="NCBI Taxonomy" id="1229662"/>
    <lineage>
        <taxon>Eukaryota</taxon>
        <taxon>Fungi</taxon>
        <taxon>Dikarya</taxon>
        <taxon>Ascomycota</taxon>
        <taxon>Pezizomycotina</taxon>
        <taxon>Sordariomycetes</taxon>
        <taxon>Xylariomycetidae</taxon>
        <taxon>Amphisphaeriales</taxon>
        <taxon>Sporocadaceae</taxon>
        <taxon>Pestalotiopsis</taxon>
    </lineage>
</organism>
<dbReference type="CDD" id="cd01169">
    <property type="entry name" value="HMPP_kinase"/>
    <property type="match status" value="1"/>
</dbReference>
<dbReference type="InterPro" id="IPR004305">
    <property type="entry name" value="Thiaminase-2/PQQC"/>
</dbReference>
<dbReference type="AlphaFoldDB" id="W3XBM8"/>
<evidence type="ECO:0000313" key="3">
    <source>
        <dbReference type="EMBL" id="ETS83445.1"/>
    </source>
</evidence>
<dbReference type="OrthoDB" id="10028886at2759"/>